<dbReference type="AlphaFoldDB" id="A0A1G9KJJ1"/>
<dbReference type="Proteomes" id="UP000183162">
    <property type="component" value="Unassembled WGS sequence"/>
</dbReference>
<evidence type="ECO:0000313" key="2">
    <source>
        <dbReference type="Proteomes" id="UP000183162"/>
    </source>
</evidence>
<gene>
    <name evidence="1" type="ORF">SAMN05216400_0856</name>
</gene>
<proteinExistence type="predicted"/>
<name>A0A1G9KJJ1_STREI</name>
<protein>
    <submittedName>
        <fullName evidence="1">Uncharacterized protein</fullName>
    </submittedName>
</protein>
<reference evidence="1 2" key="1">
    <citation type="submission" date="2016-10" db="EMBL/GenBank/DDBJ databases">
        <authorList>
            <person name="de Groot N.N."/>
        </authorList>
    </citation>
    <scope>NUCLEOTIDE SEQUENCE [LARGE SCALE GENOMIC DNA]</scope>
    <source>
        <strain evidence="1 2">Sb09</strain>
    </source>
</reference>
<organism evidence="1 2">
    <name type="scientific">Streptococcus equinus</name>
    <name type="common">Streptococcus bovis</name>
    <dbReference type="NCBI Taxonomy" id="1335"/>
    <lineage>
        <taxon>Bacteria</taxon>
        <taxon>Bacillati</taxon>
        <taxon>Bacillota</taxon>
        <taxon>Bacilli</taxon>
        <taxon>Lactobacillales</taxon>
        <taxon>Streptococcaceae</taxon>
        <taxon>Streptococcus</taxon>
    </lineage>
</organism>
<dbReference type="EMBL" id="FNGX01000002">
    <property type="protein sequence ID" value="SDL49684.1"/>
    <property type="molecule type" value="Genomic_DNA"/>
</dbReference>
<evidence type="ECO:0000313" key="1">
    <source>
        <dbReference type="EMBL" id="SDL49684.1"/>
    </source>
</evidence>
<accession>A0A1G9KJJ1</accession>
<sequence length="338" mass="39067">MAKIDSNNFNNKAIKGALKQDNIASKYLYLNIDIAKTSSVLTGFSAMQNAFSVTNFSNIAINAMRSNLEQINQVINQSTLKSMTDSISTLSNIQLESIKNLNEAAQRAFRNVNFDYSRLLSQLAEALKKLPKPYTDEEVDEIILNIKALAEKGWVIYFYLDSMYQRIESENITELENEWVLLLEEVLSDDTKIQSLQESECYSCELIKSMLDCYFCENYYAAYTLATLAIDGAINRISELKSNENRIPVGYKAVKKIDNILDKTFNDIGLFHWMYEFFGDTNRFTLDRPNRHMVGHGRWNREISKVDFLKLFNVILYIEEEFPYWRKMAVESSLEAHP</sequence>
<dbReference type="RefSeq" id="WP_074566698.1">
    <property type="nucleotide sequence ID" value="NZ_FNGX01000002.1"/>
</dbReference>